<dbReference type="PANTHER" id="PTHR14136">
    <property type="entry name" value="BTB_POZ DOMAIN-CONTAINING PROTEIN KCTD9"/>
    <property type="match status" value="1"/>
</dbReference>
<dbReference type="EMBL" id="JNVM01000002">
    <property type="protein sequence ID" value="KEQ27707.1"/>
    <property type="molecule type" value="Genomic_DNA"/>
</dbReference>
<dbReference type="SUPFAM" id="SSF141571">
    <property type="entry name" value="Pentapeptide repeat-like"/>
    <property type="match status" value="1"/>
</dbReference>
<dbReference type="eggNOG" id="COG1357">
    <property type="taxonomic scope" value="Bacteria"/>
</dbReference>
<name>A0A081PAI4_9BACL</name>
<dbReference type="PANTHER" id="PTHR14136:SF17">
    <property type="entry name" value="BTB_POZ DOMAIN-CONTAINING PROTEIN KCTD9"/>
    <property type="match status" value="1"/>
</dbReference>
<reference evidence="1 2" key="1">
    <citation type="submission" date="2014-06" db="EMBL/GenBank/DDBJ databases">
        <title>Draft genome sequence of Paenibacillus sp. MSt1.</title>
        <authorList>
            <person name="Aw Y.K."/>
            <person name="Ong K.S."/>
            <person name="Gan H.M."/>
            <person name="Lee S.M."/>
        </authorList>
    </citation>
    <scope>NUCLEOTIDE SEQUENCE [LARGE SCALE GENOMIC DNA]</scope>
    <source>
        <strain evidence="1 2">MSt1</strain>
    </source>
</reference>
<protein>
    <recommendedName>
        <fullName evidence="3">Pentapeptide repeat-containing protein</fullName>
    </recommendedName>
</protein>
<dbReference type="AlphaFoldDB" id="A0A081PAI4"/>
<evidence type="ECO:0000313" key="2">
    <source>
        <dbReference type="Proteomes" id="UP000028123"/>
    </source>
</evidence>
<dbReference type="RefSeq" id="WP_036675552.1">
    <property type="nucleotide sequence ID" value="NZ_JNVM01000002.1"/>
</dbReference>
<dbReference type="OrthoDB" id="2536801at2"/>
<dbReference type="InterPro" id="IPR001646">
    <property type="entry name" value="5peptide_repeat"/>
</dbReference>
<organism evidence="1 2">
    <name type="scientific">Paenibacillus tyrfis</name>
    <dbReference type="NCBI Taxonomy" id="1501230"/>
    <lineage>
        <taxon>Bacteria</taxon>
        <taxon>Bacillati</taxon>
        <taxon>Bacillota</taxon>
        <taxon>Bacilli</taxon>
        <taxon>Bacillales</taxon>
        <taxon>Paenibacillaceae</taxon>
        <taxon>Paenibacillus</taxon>
    </lineage>
</organism>
<gene>
    <name evidence="1" type="ORF">ET33_13565</name>
</gene>
<sequence>MQQEPLERWLTQEVAPQQEALIKRLGAEVREQAKARIREWIEPFRKLCLRIHAMQEAGDKRPIAYIHVSYLRSWLGQGKLMCSLEAYDDTWYLDRAACMELHELPWLYDHLEMYRKKIDEARKSYGTDILPLESDRVWMEDVSIAGHYVVSLVRAAASHIVELPEFQRIQRADTFRIRAGEYLDLSEDVWVEVREEKDAAAIRASLERQDGTLFRYQDWRKLDLSGGRYEGADVAYSHLASSNLTGSRLNKSVCLGVDFSGSRMRDVDLSQSVLYDANFSHCDLQGANFQEAVGGEPLIHEGQVMGTFGVSFAGANLQGANLMFADLEHADFQGADLREAKIILQEAAKFTLSEEQKRQVRWMEEDETGRLVEVRN</sequence>
<keyword evidence="2" id="KW-1185">Reference proteome</keyword>
<dbReference type="Pfam" id="PF00805">
    <property type="entry name" value="Pentapeptide"/>
    <property type="match status" value="2"/>
</dbReference>
<evidence type="ECO:0008006" key="3">
    <source>
        <dbReference type="Google" id="ProtNLM"/>
    </source>
</evidence>
<proteinExistence type="predicted"/>
<dbReference type="Gene3D" id="2.160.20.80">
    <property type="entry name" value="E3 ubiquitin-protein ligase SopA"/>
    <property type="match status" value="1"/>
</dbReference>
<evidence type="ECO:0000313" key="1">
    <source>
        <dbReference type="EMBL" id="KEQ27707.1"/>
    </source>
</evidence>
<dbReference type="InterPro" id="IPR051082">
    <property type="entry name" value="Pentapeptide-BTB/POZ_domain"/>
</dbReference>
<accession>A0A081PAI4</accession>
<comment type="caution">
    <text evidence="1">The sequence shown here is derived from an EMBL/GenBank/DDBJ whole genome shotgun (WGS) entry which is preliminary data.</text>
</comment>
<dbReference type="Proteomes" id="UP000028123">
    <property type="component" value="Unassembled WGS sequence"/>
</dbReference>